<dbReference type="SUPFAM" id="SSF75217">
    <property type="entry name" value="alpha/beta knot"/>
    <property type="match status" value="1"/>
</dbReference>
<feature type="compositionally biased region" description="Basic and acidic residues" evidence="5">
    <location>
        <begin position="524"/>
        <end position="533"/>
    </location>
</feature>
<evidence type="ECO:0000256" key="4">
    <source>
        <dbReference type="ARBA" id="ARBA00022691"/>
    </source>
</evidence>
<comment type="similarity">
    <text evidence="1">Belongs to the class IV-like SAM-binding methyltransferase superfamily. RNA methyltransferase TrmH family.</text>
</comment>
<evidence type="ECO:0000256" key="2">
    <source>
        <dbReference type="ARBA" id="ARBA00022603"/>
    </source>
</evidence>
<feature type="region of interest" description="Disordered" evidence="5">
    <location>
        <begin position="487"/>
        <end position="533"/>
    </location>
</feature>
<feature type="compositionally biased region" description="Low complexity" evidence="5">
    <location>
        <begin position="499"/>
        <end position="508"/>
    </location>
</feature>
<organism evidence="7 8">
    <name type="scientific">Tetrabaena socialis</name>
    <dbReference type="NCBI Taxonomy" id="47790"/>
    <lineage>
        <taxon>Eukaryota</taxon>
        <taxon>Viridiplantae</taxon>
        <taxon>Chlorophyta</taxon>
        <taxon>core chlorophytes</taxon>
        <taxon>Chlorophyceae</taxon>
        <taxon>CS clade</taxon>
        <taxon>Chlamydomonadales</taxon>
        <taxon>Tetrabaenaceae</taxon>
        <taxon>Tetrabaena</taxon>
    </lineage>
</organism>
<dbReference type="EMBL" id="PGGS01000016">
    <property type="protein sequence ID" value="PNH12047.1"/>
    <property type="molecule type" value="Genomic_DNA"/>
</dbReference>
<dbReference type="PANTHER" id="PTHR42786:SF2">
    <property type="entry name" value="TRNA (CYTIDINE_URIDINE-2'-O-)-METHYLTRANSFERASE TRMJ"/>
    <property type="match status" value="1"/>
</dbReference>
<dbReference type="InterPro" id="IPR029026">
    <property type="entry name" value="tRNA_m1G_MTases_N"/>
</dbReference>
<keyword evidence="4" id="KW-0949">S-adenosyl-L-methionine</keyword>
<feature type="region of interest" description="Disordered" evidence="5">
    <location>
        <begin position="432"/>
        <end position="452"/>
    </location>
</feature>
<feature type="compositionally biased region" description="Low complexity" evidence="5">
    <location>
        <begin position="358"/>
        <end position="393"/>
    </location>
</feature>
<feature type="compositionally biased region" description="Gly residues" evidence="5">
    <location>
        <begin position="318"/>
        <end position="339"/>
    </location>
</feature>
<keyword evidence="8" id="KW-1185">Reference proteome</keyword>
<feature type="compositionally biased region" description="Low complexity" evidence="5">
    <location>
        <begin position="278"/>
        <end position="296"/>
    </location>
</feature>
<gene>
    <name evidence="7" type="ORF">TSOC_001074</name>
</gene>
<dbReference type="InterPro" id="IPR001537">
    <property type="entry name" value="SpoU_MeTrfase"/>
</dbReference>
<feature type="compositionally biased region" description="Pro residues" evidence="5">
    <location>
        <begin position="33"/>
        <end position="43"/>
    </location>
</feature>
<comment type="caution">
    <text evidence="7">The sequence shown here is derived from an EMBL/GenBank/DDBJ whole genome shotgun (WGS) entry which is preliminary data.</text>
</comment>
<feature type="region of interest" description="Disordered" evidence="5">
    <location>
        <begin position="1"/>
        <end position="43"/>
    </location>
</feature>
<evidence type="ECO:0000313" key="7">
    <source>
        <dbReference type="EMBL" id="PNH12047.1"/>
    </source>
</evidence>
<dbReference type="GO" id="GO:0005829">
    <property type="term" value="C:cytosol"/>
    <property type="evidence" value="ECO:0007669"/>
    <property type="project" value="TreeGrafter"/>
</dbReference>
<feature type="compositionally biased region" description="Gly residues" evidence="5">
    <location>
        <begin position="433"/>
        <end position="444"/>
    </location>
</feature>
<dbReference type="GO" id="GO:0008173">
    <property type="term" value="F:RNA methyltransferase activity"/>
    <property type="evidence" value="ECO:0007669"/>
    <property type="project" value="InterPro"/>
</dbReference>
<dbReference type="InterPro" id="IPR029028">
    <property type="entry name" value="Alpha/beta_knot_MTases"/>
</dbReference>
<keyword evidence="2" id="KW-0489">Methyltransferase</keyword>
<feature type="compositionally biased region" description="Gly residues" evidence="5">
    <location>
        <begin position="297"/>
        <end position="306"/>
    </location>
</feature>
<feature type="region of interest" description="Disordered" evidence="5">
    <location>
        <begin position="269"/>
        <end position="399"/>
    </location>
</feature>
<dbReference type="PANTHER" id="PTHR42786">
    <property type="entry name" value="TRNA/RRNA METHYLTRANSFERASE"/>
    <property type="match status" value="1"/>
</dbReference>
<dbReference type="AlphaFoldDB" id="A0A2J8AHR7"/>
<dbReference type="InterPro" id="IPR004384">
    <property type="entry name" value="RNA_MeTrfase_TrmJ/LasT"/>
</dbReference>
<dbReference type="GO" id="GO:0002128">
    <property type="term" value="P:tRNA nucleoside ribose methylation"/>
    <property type="evidence" value="ECO:0007669"/>
    <property type="project" value="TreeGrafter"/>
</dbReference>
<feature type="compositionally biased region" description="Low complexity" evidence="5">
    <location>
        <begin position="307"/>
        <end position="317"/>
    </location>
</feature>
<dbReference type="Gene3D" id="3.40.1280.10">
    <property type="match status" value="1"/>
</dbReference>
<evidence type="ECO:0000313" key="8">
    <source>
        <dbReference type="Proteomes" id="UP000236333"/>
    </source>
</evidence>
<dbReference type="Pfam" id="PF00588">
    <property type="entry name" value="SpoU_methylase"/>
    <property type="match status" value="1"/>
</dbReference>
<keyword evidence="3" id="KW-0808">Transferase</keyword>
<dbReference type="OrthoDB" id="241340at2759"/>
<evidence type="ECO:0000256" key="1">
    <source>
        <dbReference type="ARBA" id="ARBA00007228"/>
    </source>
</evidence>
<evidence type="ECO:0000256" key="5">
    <source>
        <dbReference type="SAM" id="MobiDB-lite"/>
    </source>
</evidence>
<protein>
    <recommendedName>
        <fullName evidence="6">tRNA/rRNA methyltransferase SpoU type domain-containing protein</fullName>
    </recommendedName>
</protein>
<dbReference type="Proteomes" id="UP000236333">
    <property type="component" value="Unassembled WGS sequence"/>
</dbReference>
<reference evidence="7 8" key="1">
    <citation type="journal article" date="2017" name="Mol. Biol. Evol.">
        <title>The 4-celled Tetrabaena socialis nuclear genome reveals the essential components for genetic control of cell number at the origin of multicellularity in the volvocine lineage.</title>
        <authorList>
            <person name="Featherston J."/>
            <person name="Arakaki Y."/>
            <person name="Hanschen E.R."/>
            <person name="Ferris P.J."/>
            <person name="Michod R.E."/>
            <person name="Olson B.J.S.C."/>
            <person name="Nozaki H."/>
            <person name="Durand P.M."/>
        </authorList>
    </citation>
    <scope>NUCLEOTIDE SEQUENCE [LARGE SCALE GENOMIC DNA]</scope>
    <source>
        <strain evidence="7 8">NIES-571</strain>
    </source>
</reference>
<accession>A0A2J8AHR7</accession>
<proteinExistence type="inferred from homology"/>
<dbReference type="CDD" id="cd18093">
    <property type="entry name" value="SpoU-like_TrmJ"/>
    <property type="match status" value="1"/>
</dbReference>
<sequence>MTSSPHAPTPASTHAHAHGPIPASTPASSLIPAPAPNPADPPLPPHLLSDVRIVLVAPKHEANIGAVARCAANFECLSLVVVSPRCSPDAGEARKVACGGAVLDRLRVVSSLGEALADTASSIGFTRRSGATRLTHASLGHLLADFPWALPLEPPPMPAAVQMAAEVAAAGGGGGGANGASWAAAAAPAEPPAAAAAASGAVESGLTEAELRMCSYACAIPTGRVQPSMNLSHAVAVVLCELFSRRTGLLHVASAADVDRADALLAQRANGGSGAQGQQGQQGQQGLPPDALAPGAAGDGWRGGQPGVSSSGSDGSSTGNGNGGSVLAAGGPGHAGAGAVGMRHSAEATAEPSERRAAAAPLASTPSASQPLPSSPPSVAAEGTAPAAAAPSAAGGGAAAGGVEAGLLPASVREVDLLVQKVAAVAEAVGMRGAEGTGGGNGGNHGRKRLPVGHVRSVVSRARLNAAESRSLHGLASAVLQALDPDNPLEARKARNKLQHQQQRQQRQQGKEQQEQQQEQQEQEQQKQEQEQH</sequence>
<dbReference type="GO" id="GO:0003723">
    <property type="term" value="F:RNA binding"/>
    <property type="evidence" value="ECO:0007669"/>
    <property type="project" value="InterPro"/>
</dbReference>
<name>A0A2J8AHR7_9CHLO</name>
<feature type="compositionally biased region" description="Low complexity" evidence="5">
    <location>
        <begin position="1"/>
        <end position="14"/>
    </location>
</feature>
<evidence type="ECO:0000256" key="3">
    <source>
        <dbReference type="ARBA" id="ARBA00022679"/>
    </source>
</evidence>
<evidence type="ECO:0000259" key="6">
    <source>
        <dbReference type="Pfam" id="PF00588"/>
    </source>
</evidence>
<feature type="domain" description="tRNA/rRNA methyltransferase SpoU type" evidence="6">
    <location>
        <begin position="51"/>
        <end position="125"/>
    </location>
</feature>